<evidence type="ECO:0000313" key="3">
    <source>
        <dbReference type="EMBL" id="WWC92808.1"/>
    </source>
</evidence>
<organism evidence="3 4">
    <name type="scientific">Kwoniella dendrophila CBS 6074</name>
    <dbReference type="NCBI Taxonomy" id="1295534"/>
    <lineage>
        <taxon>Eukaryota</taxon>
        <taxon>Fungi</taxon>
        <taxon>Dikarya</taxon>
        <taxon>Basidiomycota</taxon>
        <taxon>Agaricomycotina</taxon>
        <taxon>Tremellomycetes</taxon>
        <taxon>Tremellales</taxon>
        <taxon>Cryptococcaceae</taxon>
        <taxon>Kwoniella</taxon>
    </lineage>
</organism>
<dbReference type="RefSeq" id="XP_066079570.1">
    <property type="nucleotide sequence ID" value="XM_066223473.1"/>
</dbReference>
<evidence type="ECO:0000313" key="4">
    <source>
        <dbReference type="Proteomes" id="UP001355207"/>
    </source>
</evidence>
<proteinExistence type="predicted"/>
<evidence type="ECO:0000259" key="2">
    <source>
        <dbReference type="SMART" id="SM00959"/>
    </source>
</evidence>
<evidence type="ECO:0000256" key="1">
    <source>
        <dbReference type="SAM" id="MobiDB-lite"/>
    </source>
</evidence>
<feature type="region of interest" description="Disordered" evidence="1">
    <location>
        <begin position="65"/>
        <end position="126"/>
    </location>
</feature>
<feature type="region of interest" description="Disordered" evidence="1">
    <location>
        <begin position="196"/>
        <end position="217"/>
    </location>
</feature>
<accession>A0AAX4K6T6</accession>
<dbReference type="InterPro" id="IPR011112">
    <property type="entry name" value="Rho-like_N"/>
</dbReference>
<sequence>MTHPEESLKKLKVADLKGICKELKISNFSKLNKTSLIQLIVQRQTANTDESVTSALIVRELSHNTSESLKTNKIDNNGSAPKPSSQIKIQPPSDTTKRTPSHVPESSPPKLSKLSTVTPPETKRKADLCTEKKSITDTRSSSAHITDNFVLAKVKGISNRNHNAQLPKIVHTSDTCTRESLPPVKKARIKNGFQPLKPAIASPSTSSESKHTSVLSPINTTSTNDLIKSPHTRVEYMRKHFLEDIFLHLNCNRSTPTTSSSSATKTLQHPSKIPNLAFNGLVQDLYETITPTDAFIVALRFWISRLHTLMQMGSGESWSVHGGGLGLLGPDLCSWPSVIKCHQISQDFWMVETKSNAAVGESGNKYITIGLNGDVVCSDLDMRQGDTIEGCPLRTDWYSHIMANSKSEPKHSALLDRIRTKDITEHPHGISRAWQQKVQQQQSMSGLLQIAERAVLASCVLNSFSGSKMSAVDMDTQTLGHEPTKIDREFSRILSVHLDPHPKHAALASVHRQNGVAHFVLSETGQIVGDEDGGIADLWQGLLGCDSRGNVDRSKAKAFWKDWEVRMME</sequence>
<dbReference type="AlphaFoldDB" id="A0AAX4K6T6"/>
<feature type="domain" description="Rho termination factor-like N-terminal" evidence="2">
    <location>
        <begin position="7"/>
        <end position="49"/>
    </location>
</feature>
<feature type="compositionally biased region" description="Polar residues" evidence="1">
    <location>
        <begin position="65"/>
        <end position="94"/>
    </location>
</feature>
<dbReference type="GO" id="GO:0006353">
    <property type="term" value="P:DNA-templated transcription termination"/>
    <property type="evidence" value="ECO:0007669"/>
    <property type="project" value="InterPro"/>
</dbReference>
<feature type="compositionally biased region" description="Low complexity" evidence="1">
    <location>
        <begin position="202"/>
        <end position="216"/>
    </location>
</feature>
<dbReference type="Pfam" id="PF07498">
    <property type="entry name" value="Rho_N"/>
    <property type="match status" value="1"/>
</dbReference>
<dbReference type="EMBL" id="CP144108">
    <property type="protein sequence ID" value="WWC92808.1"/>
    <property type="molecule type" value="Genomic_DNA"/>
</dbReference>
<protein>
    <recommendedName>
        <fullName evidence="2">Rho termination factor-like N-terminal domain-containing protein</fullName>
    </recommendedName>
</protein>
<gene>
    <name evidence="3" type="ORF">L201_007767</name>
</gene>
<dbReference type="GeneID" id="91098435"/>
<keyword evidence="4" id="KW-1185">Reference proteome</keyword>
<reference evidence="3 4" key="1">
    <citation type="submission" date="2024-01" db="EMBL/GenBank/DDBJ databases">
        <title>Comparative genomics of Cryptococcus and Kwoniella reveals pathogenesis evolution and contrasting modes of karyotype evolution via chromosome fusion or intercentromeric recombination.</title>
        <authorList>
            <person name="Coelho M.A."/>
            <person name="David-Palma M."/>
            <person name="Shea T."/>
            <person name="Bowers K."/>
            <person name="McGinley-Smith S."/>
            <person name="Mohammad A.W."/>
            <person name="Gnirke A."/>
            <person name="Yurkov A.M."/>
            <person name="Nowrousian M."/>
            <person name="Sun S."/>
            <person name="Cuomo C.A."/>
            <person name="Heitman J."/>
        </authorList>
    </citation>
    <scope>NUCLEOTIDE SEQUENCE [LARGE SCALE GENOMIC DNA]</scope>
    <source>
        <strain evidence="3 4">CBS 6074</strain>
    </source>
</reference>
<dbReference type="Proteomes" id="UP001355207">
    <property type="component" value="Chromosome 11"/>
</dbReference>
<name>A0AAX4K6T6_9TREE</name>
<dbReference type="SMART" id="SM00959">
    <property type="entry name" value="Rho_N"/>
    <property type="match status" value="1"/>
</dbReference>